<organism evidence="1 2">
    <name type="scientific">Cohaesibacter celericrescens</name>
    <dbReference type="NCBI Taxonomy" id="2067669"/>
    <lineage>
        <taxon>Bacteria</taxon>
        <taxon>Pseudomonadati</taxon>
        <taxon>Pseudomonadota</taxon>
        <taxon>Alphaproteobacteria</taxon>
        <taxon>Hyphomicrobiales</taxon>
        <taxon>Cohaesibacteraceae</taxon>
    </lineage>
</organism>
<reference evidence="1 2" key="1">
    <citation type="submission" date="2018-01" db="EMBL/GenBank/DDBJ databases">
        <title>The draft genome sequence of Cohaesibacter sp. H1304.</title>
        <authorList>
            <person name="Wang N.-N."/>
            <person name="Du Z.-J."/>
        </authorList>
    </citation>
    <scope>NUCLEOTIDE SEQUENCE [LARGE SCALE GENOMIC DNA]</scope>
    <source>
        <strain evidence="1 2">H1304</strain>
    </source>
</reference>
<sequence>MFLVLMHGALSEGPMRLQLFRESLVRPLGLSDLALFTEARYTRHPSMADFHSAFQDHPTSLDHFPTGSLIAPPNHLLHREVRP</sequence>
<proteinExistence type="predicted"/>
<dbReference type="OrthoDB" id="8527335at2"/>
<dbReference type="AlphaFoldDB" id="A0A2N5XTP0"/>
<dbReference type="Proteomes" id="UP000234881">
    <property type="component" value="Unassembled WGS sequence"/>
</dbReference>
<accession>A0A2N5XTP0</accession>
<name>A0A2N5XTP0_9HYPH</name>
<gene>
    <name evidence="1" type="ORF">C0081_07460</name>
</gene>
<evidence type="ECO:0000313" key="2">
    <source>
        <dbReference type="Proteomes" id="UP000234881"/>
    </source>
</evidence>
<keyword evidence="2" id="KW-1185">Reference proteome</keyword>
<evidence type="ECO:0000313" key="1">
    <source>
        <dbReference type="EMBL" id="PLW77859.1"/>
    </source>
</evidence>
<dbReference type="EMBL" id="PKUQ01000014">
    <property type="protein sequence ID" value="PLW77859.1"/>
    <property type="molecule type" value="Genomic_DNA"/>
</dbReference>
<protein>
    <submittedName>
        <fullName evidence="1">Uncharacterized protein</fullName>
    </submittedName>
</protein>
<comment type="caution">
    <text evidence="1">The sequence shown here is derived from an EMBL/GenBank/DDBJ whole genome shotgun (WGS) entry which is preliminary data.</text>
</comment>